<keyword evidence="1" id="KW-0472">Membrane</keyword>
<sequence>MKYILCISCYTIIYKGGVFILKRNAFKILTVILLITLVIGAIKYKKLSDDHTWQQTYTNGQFIEDLKLASGLFAGNYTTDKSKNFNYYEAISKLECASQLFVFTPYSRSNPGLIVTIGSLCDIWKNDENKEYIIQQSKLLSDYLYKLSINPDDKDTMNELNKLENTLGPKK</sequence>
<keyword evidence="1" id="KW-1133">Transmembrane helix</keyword>
<gene>
    <name evidence="2" type="ORF">JK634_03970</name>
</gene>
<dbReference type="Proteomes" id="UP000623681">
    <property type="component" value="Unassembled WGS sequence"/>
</dbReference>
<proteinExistence type="predicted"/>
<name>A0A937FBC7_9CLOT</name>
<protein>
    <submittedName>
        <fullName evidence="2">Uncharacterized protein</fullName>
    </submittedName>
</protein>
<dbReference type="RefSeq" id="WP_202766329.1">
    <property type="nucleotide sequence ID" value="NZ_JAESWA010000017.1"/>
</dbReference>
<comment type="caution">
    <text evidence="2">The sequence shown here is derived from an EMBL/GenBank/DDBJ whole genome shotgun (WGS) entry which is preliminary data.</text>
</comment>
<accession>A0A937FBC7</accession>
<evidence type="ECO:0000313" key="3">
    <source>
        <dbReference type="Proteomes" id="UP000623681"/>
    </source>
</evidence>
<organism evidence="2 3">
    <name type="scientific">Clostridium paridis</name>
    <dbReference type="NCBI Taxonomy" id="2803863"/>
    <lineage>
        <taxon>Bacteria</taxon>
        <taxon>Bacillati</taxon>
        <taxon>Bacillota</taxon>
        <taxon>Clostridia</taxon>
        <taxon>Eubacteriales</taxon>
        <taxon>Clostridiaceae</taxon>
        <taxon>Clostridium</taxon>
    </lineage>
</organism>
<dbReference type="AlphaFoldDB" id="A0A937FBC7"/>
<keyword evidence="1" id="KW-0812">Transmembrane</keyword>
<evidence type="ECO:0000313" key="2">
    <source>
        <dbReference type="EMBL" id="MBL4930950.1"/>
    </source>
</evidence>
<keyword evidence="3" id="KW-1185">Reference proteome</keyword>
<dbReference type="EMBL" id="JAESWA010000017">
    <property type="protein sequence ID" value="MBL4930950.1"/>
    <property type="molecule type" value="Genomic_DNA"/>
</dbReference>
<evidence type="ECO:0000256" key="1">
    <source>
        <dbReference type="SAM" id="Phobius"/>
    </source>
</evidence>
<feature type="transmembrane region" description="Helical" evidence="1">
    <location>
        <begin position="25"/>
        <end position="44"/>
    </location>
</feature>
<reference evidence="2" key="1">
    <citation type="submission" date="2021-01" db="EMBL/GenBank/DDBJ databases">
        <title>Genome public.</title>
        <authorList>
            <person name="Liu C."/>
            <person name="Sun Q."/>
        </authorList>
    </citation>
    <scope>NUCLEOTIDE SEQUENCE</scope>
    <source>
        <strain evidence="2">YIM B02565</strain>
    </source>
</reference>